<comment type="caution">
    <text evidence="2">The sequence shown here is derived from an EMBL/GenBank/DDBJ whole genome shotgun (WGS) entry which is preliminary data.</text>
</comment>
<evidence type="ECO:0000313" key="3">
    <source>
        <dbReference type="Proteomes" id="UP001302602"/>
    </source>
</evidence>
<organism evidence="2 3">
    <name type="scientific">Parathielavia appendiculata</name>
    <dbReference type="NCBI Taxonomy" id="2587402"/>
    <lineage>
        <taxon>Eukaryota</taxon>
        <taxon>Fungi</taxon>
        <taxon>Dikarya</taxon>
        <taxon>Ascomycota</taxon>
        <taxon>Pezizomycotina</taxon>
        <taxon>Sordariomycetes</taxon>
        <taxon>Sordariomycetidae</taxon>
        <taxon>Sordariales</taxon>
        <taxon>Chaetomiaceae</taxon>
        <taxon>Parathielavia</taxon>
    </lineage>
</organism>
<gene>
    <name evidence="2" type="ORF">N657DRAFT_35778</name>
</gene>
<sequence>MANWIVFETTDSVIEILWDVALAFFVVRLAALYAALTLLPAWSLMFLLHHLHHNLPPSIVSIWKGNPHLLACVLTWLAALAAAWFLVRKFEVPRVWPFRLAMGASGAVVGMGMEAVVSGMGYEFLGWERMEDLVVVGGGWKMGMGAVVGMATMPVLAMGPERWLEKRAAVLRHRQREKMGEV</sequence>
<feature type="transmembrane region" description="Helical" evidence="1">
    <location>
        <begin position="20"/>
        <end position="48"/>
    </location>
</feature>
<dbReference type="GeneID" id="87823725"/>
<name>A0AAN6U906_9PEZI</name>
<keyword evidence="1" id="KW-0812">Transmembrane</keyword>
<proteinExistence type="predicted"/>
<feature type="transmembrane region" description="Helical" evidence="1">
    <location>
        <begin position="142"/>
        <end position="159"/>
    </location>
</feature>
<evidence type="ECO:0000256" key="1">
    <source>
        <dbReference type="SAM" id="Phobius"/>
    </source>
</evidence>
<accession>A0AAN6U906</accession>
<keyword evidence="1" id="KW-1133">Transmembrane helix</keyword>
<dbReference type="EMBL" id="MU853223">
    <property type="protein sequence ID" value="KAK4128685.1"/>
    <property type="molecule type" value="Genomic_DNA"/>
</dbReference>
<reference evidence="2" key="2">
    <citation type="submission" date="2023-05" db="EMBL/GenBank/DDBJ databases">
        <authorList>
            <consortium name="Lawrence Berkeley National Laboratory"/>
            <person name="Steindorff A."/>
            <person name="Hensen N."/>
            <person name="Bonometti L."/>
            <person name="Westerberg I."/>
            <person name="Brannstrom I.O."/>
            <person name="Guillou S."/>
            <person name="Cros-Aarteil S."/>
            <person name="Calhoun S."/>
            <person name="Haridas S."/>
            <person name="Kuo A."/>
            <person name="Mondo S."/>
            <person name="Pangilinan J."/>
            <person name="Riley R."/>
            <person name="Labutti K."/>
            <person name="Andreopoulos B."/>
            <person name="Lipzen A."/>
            <person name="Chen C."/>
            <person name="Yanf M."/>
            <person name="Daum C."/>
            <person name="Ng V."/>
            <person name="Clum A."/>
            <person name="Ohm R."/>
            <person name="Martin F."/>
            <person name="Silar P."/>
            <person name="Natvig D."/>
            <person name="Lalanne C."/>
            <person name="Gautier V."/>
            <person name="Ament-Velasquez S.L."/>
            <person name="Kruys A."/>
            <person name="Hutchinson M.I."/>
            <person name="Powell A.J."/>
            <person name="Barry K."/>
            <person name="Miller A.N."/>
            <person name="Grigoriev I.V."/>
            <person name="Debuchy R."/>
            <person name="Gladieux P."/>
            <person name="Thoren M.H."/>
            <person name="Johannesson H."/>
        </authorList>
    </citation>
    <scope>NUCLEOTIDE SEQUENCE</scope>
    <source>
        <strain evidence="2">CBS 731.68</strain>
    </source>
</reference>
<keyword evidence="1" id="KW-0472">Membrane</keyword>
<dbReference type="Proteomes" id="UP001302602">
    <property type="component" value="Unassembled WGS sequence"/>
</dbReference>
<dbReference type="AlphaFoldDB" id="A0AAN6U906"/>
<feature type="transmembrane region" description="Helical" evidence="1">
    <location>
        <begin position="99"/>
        <end position="122"/>
    </location>
</feature>
<keyword evidence="3" id="KW-1185">Reference proteome</keyword>
<protein>
    <submittedName>
        <fullName evidence="2">Uncharacterized protein</fullName>
    </submittedName>
</protein>
<dbReference type="RefSeq" id="XP_062652456.1">
    <property type="nucleotide sequence ID" value="XM_062786955.1"/>
</dbReference>
<reference evidence="2" key="1">
    <citation type="journal article" date="2023" name="Mol. Phylogenet. Evol.">
        <title>Genome-scale phylogeny and comparative genomics of the fungal order Sordariales.</title>
        <authorList>
            <person name="Hensen N."/>
            <person name="Bonometti L."/>
            <person name="Westerberg I."/>
            <person name="Brannstrom I.O."/>
            <person name="Guillou S."/>
            <person name="Cros-Aarteil S."/>
            <person name="Calhoun S."/>
            <person name="Haridas S."/>
            <person name="Kuo A."/>
            <person name="Mondo S."/>
            <person name="Pangilinan J."/>
            <person name="Riley R."/>
            <person name="LaButti K."/>
            <person name="Andreopoulos B."/>
            <person name="Lipzen A."/>
            <person name="Chen C."/>
            <person name="Yan M."/>
            <person name="Daum C."/>
            <person name="Ng V."/>
            <person name="Clum A."/>
            <person name="Steindorff A."/>
            <person name="Ohm R.A."/>
            <person name="Martin F."/>
            <person name="Silar P."/>
            <person name="Natvig D.O."/>
            <person name="Lalanne C."/>
            <person name="Gautier V."/>
            <person name="Ament-Velasquez S.L."/>
            <person name="Kruys A."/>
            <person name="Hutchinson M.I."/>
            <person name="Powell A.J."/>
            <person name="Barry K."/>
            <person name="Miller A.N."/>
            <person name="Grigoriev I.V."/>
            <person name="Debuchy R."/>
            <person name="Gladieux P."/>
            <person name="Hiltunen Thoren M."/>
            <person name="Johannesson H."/>
        </authorList>
    </citation>
    <scope>NUCLEOTIDE SEQUENCE</scope>
    <source>
        <strain evidence="2">CBS 731.68</strain>
    </source>
</reference>
<feature type="transmembrane region" description="Helical" evidence="1">
    <location>
        <begin position="68"/>
        <end position="87"/>
    </location>
</feature>
<evidence type="ECO:0000313" key="2">
    <source>
        <dbReference type="EMBL" id="KAK4128685.1"/>
    </source>
</evidence>